<evidence type="ECO:0000259" key="1">
    <source>
        <dbReference type="Pfam" id="PF08378"/>
    </source>
</evidence>
<dbReference type="HOGENOM" id="CLU_982768_0_0_9"/>
<dbReference type="PATRIC" id="fig|1001583.3.peg.1485"/>
<dbReference type="Pfam" id="PF08378">
    <property type="entry name" value="NERD"/>
    <property type="match status" value="1"/>
</dbReference>
<accession>M5AFI6</accession>
<evidence type="ECO:0000313" key="2">
    <source>
        <dbReference type="EMBL" id="BAN07140.1"/>
    </source>
</evidence>
<evidence type="ECO:0000313" key="3">
    <source>
        <dbReference type="Proteomes" id="UP000012042"/>
    </source>
</evidence>
<dbReference type="Proteomes" id="UP000012042">
    <property type="component" value="Chromosome"/>
</dbReference>
<proteinExistence type="predicted"/>
<protein>
    <recommendedName>
        <fullName evidence="1">NERD domain-containing protein</fullName>
    </recommendedName>
</protein>
<sequence length="289" mass="33601">MMEVRRMAETAYDRAEIKTTEQLSEIMRDIHLAAEKNHERFDYKILRNVHFANKVKNPVTQEMNDGDSWRVMQIDNLLVTSFGVINVESKYWRGMIFHDLAEELFSSSLDDFSAVNLSSHEKTPASALTNRLDRFFLPNLSEENESLTQGYTMSLEQEGRGQRSITLHTGISNPATQAELSSKLLVRYINSEITMHKQLENKNDRIIDFVKPLVYYNYYDRYEHSNSLVIGNKTKLNPRDAYNCTAVANYQDLATFIETFRQAKRVRFSRKTLDKMVGTLKFAEEYGTF</sequence>
<dbReference type="InterPro" id="IPR011528">
    <property type="entry name" value="NERD"/>
</dbReference>
<dbReference type="AlphaFoldDB" id="M5AFI6"/>
<feature type="domain" description="NERD" evidence="1">
    <location>
        <begin position="37"/>
        <end position="112"/>
    </location>
</feature>
<organism evidence="2 3">
    <name type="scientific">Levilactobacillus brevis KB290</name>
    <dbReference type="NCBI Taxonomy" id="1001583"/>
    <lineage>
        <taxon>Bacteria</taxon>
        <taxon>Bacillati</taxon>
        <taxon>Bacillota</taxon>
        <taxon>Bacilli</taxon>
        <taxon>Lactobacillales</taxon>
        <taxon>Lactobacillaceae</taxon>
        <taxon>Levilactobacillus</taxon>
    </lineage>
</organism>
<dbReference type="EMBL" id="AP012167">
    <property type="protein sequence ID" value="BAN07140.1"/>
    <property type="molecule type" value="Genomic_DNA"/>
</dbReference>
<dbReference type="KEGG" id="lbk:LVISKB_1505"/>
<name>M5AFI6_LEVBR</name>
<gene>
    <name evidence="2" type="ORF">LVISKB_1505</name>
</gene>
<reference evidence="2 3" key="1">
    <citation type="journal article" date="2013" name="PLoS ONE">
        <title>Genomic Analysis by Deep Sequencing of the Probiotic Lactobacillus brevis KB290 Harboring Nine Plasmids Reveals Genomic Stability.</title>
        <authorList>
            <person name="Fukao M."/>
            <person name="Oshima K."/>
            <person name="Morita H."/>
            <person name="Toh H."/>
            <person name="Suda W."/>
            <person name="Kim S.W."/>
            <person name="Suzuki S."/>
            <person name="Yakabe T."/>
            <person name="Hattori M."/>
            <person name="Yajima N."/>
        </authorList>
    </citation>
    <scope>NUCLEOTIDE SEQUENCE [LARGE SCALE GENOMIC DNA]</scope>
    <source>
        <strain evidence="2 3">KB290</strain>
    </source>
</reference>